<feature type="domain" description="Sperm-associated microtubule inner protein 5" evidence="2">
    <location>
        <begin position="100"/>
        <end position="161"/>
    </location>
</feature>
<proteinExistence type="predicted"/>
<dbReference type="Ensembl" id="ENSJJAT00000029020.1">
    <property type="protein sequence ID" value="ENSJJAP00000022454.1"/>
    <property type="gene ID" value="ENSJJAG00000022503.1"/>
</dbReference>
<dbReference type="InterPro" id="IPR043246">
    <property type="entry name" value="SPMIP5"/>
</dbReference>
<protein>
    <submittedName>
        <fullName evidence="3">Sperm microtubule inner protein 5</fullName>
    </submittedName>
</protein>
<dbReference type="GeneTree" id="ENSGT00390000017460"/>
<reference evidence="3" key="1">
    <citation type="submission" date="2025-08" db="UniProtKB">
        <authorList>
            <consortium name="Ensembl"/>
        </authorList>
    </citation>
    <scope>IDENTIFICATION</scope>
</reference>
<name>A0A8C5LHT3_JACJA</name>
<dbReference type="Proteomes" id="UP000694385">
    <property type="component" value="Unassembled WGS sequence"/>
</dbReference>
<keyword evidence="4" id="KW-1185">Reference proteome</keyword>
<reference evidence="3" key="2">
    <citation type="submission" date="2025-09" db="UniProtKB">
        <authorList>
            <consortium name="Ensembl"/>
        </authorList>
    </citation>
    <scope>IDENTIFICATION</scope>
</reference>
<evidence type="ECO:0000256" key="1">
    <source>
        <dbReference type="SAM" id="MobiDB-lite"/>
    </source>
</evidence>
<gene>
    <name evidence="3" type="primary">Spmip5</name>
</gene>
<organism evidence="3 4">
    <name type="scientific">Jaculus jaculus</name>
    <name type="common">Lesser Egyptian jerboa</name>
    <dbReference type="NCBI Taxonomy" id="51337"/>
    <lineage>
        <taxon>Eukaryota</taxon>
        <taxon>Metazoa</taxon>
        <taxon>Chordata</taxon>
        <taxon>Craniata</taxon>
        <taxon>Vertebrata</taxon>
        <taxon>Euteleostomi</taxon>
        <taxon>Mammalia</taxon>
        <taxon>Eutheria</taxon>
        <taxon>Euarchontoglires</taxon>
        <taxon>Glires</taxon>
        <taxon>Rodentia</taxon>
        <taxon>Myomorpha</taxon>
        <taxon>Dipodoidea</taxon>
        <taxon>Dipodidae</taxon>
        <taxon>Dipodinae</taxon>
        <taxon>Jaculus</taxon>
    </lineage>
</organism>
<accession>A0A8C5LHT3</accession>
<evidence type="ECO:0000313" key="3">
    <source>
        <dbReference type="Ensembl" id="ENSJJAP00000022454.1"/>
    </source>
</evidence>
<dbReference type="AlphaFoldDB" id="A0A8C5LHT3"/>
<dbReference type="PANTHER" id="PTHR47301">
    <property type="entry name" value="HYPOTHETICAL PROTEIN LOC681006"/>
    <property type="match status" value="1"/>
</dbReference>
<dbReference type="PANTHER" id="PTHR47301:SF1">
    <property type="entry name" value="CHROMOSOME 10 OPEN READING FRAME 82"/>
    <property type="match status" value="1"/>
</dbReference>
<evidence type="ECO:0000259" key="2">
    <source>
        <dbReference type="Pfam" id="PF22573"/>
    </source>
</evidence>
<dbReference type="InterPro" id="IPR055215">
    <property type="entry name" value="SPMIP5_dom"/>
</dbReference>
<dbReference type="Pfam" id="PF22573">
    <property type="entry name" value="SPMIP5"/>
    <property type="match status" value="1"/>
</dbReference>
<dbReference type="OMA" id="PGWAGFL"/>
<sequence>VKLAQGEVMECPETFMRKVPITPGYSGFVPWLSCQETSSEDHMNPCVQAFQERTQRYKDQMQELNCLVANAPKLKPICSEDTVLRVLHEYARKYHPLTLECKYIKKPLHEPPIPGWAGYLPRARVTELGCATRYTVTAQKCYMDFLDLVERAKRAQLKPYELNTYGVSSAQPPDPSPKVSQQQGLPSTYPDFSVPGRRSPSEDQKAPKPCGCAQWPNVSCNRNFLEPRTSAEN</sequence>
<evidence type="ECO:0000313" key="4">
    <source>
        <dbReference type="Proteomes" id="UP000694385"/>
    </source>
</evidence>
<feature type="region of interest" description="Disordered" evidence="1">
    <location>
        <begin position="166"/>
        <end position="214"/>
    </location>
</feature>